<proteinExistence type="predicted"/>
<feature type="region of interest" description="Disordered" evidence="1">
    <location>
        <begin position="190"/>
        <end position="210"/>
    </location>
</feature>
<evidence type="ECO:0000256" key="1">
    <source>
        <dbReference type="SAM" id="MobiDB-lite"/>
    </source>
</evidence>
<evidence type="ECO:0000313" key="2">
    <source>
        <dbReference type="EMBL" id="CZR60707.1"/>
    </source>
</evidence>
<dbReference type="AlphaFoldDB" id="A0A1L7X6Q6"/>
<keyword evidence="3" id="KW-1185">Reference proteome</keyword>
<dbReference type="Proteomes" id="UP000184330">
    <property type="component" value="Unassembled WGS sequence"/>
</dbReference>
<organism evidence="2 3">
    <name type="scientific">Phialocephala subalpina</name>
    <dbReference type="NCBI Taxonomy" id="576137"/>
    <lineage>
        <taxon>Eukaryota</taxon>
        <taxon>Fungi</taxon>
        <taxon>Dikarya</taxon>
        <taxon>Ascomycota</taxon>
        <taxon>Pezizomycotina</taxon>
        <taxon>Leotiomycetes</taxon>
        <taxon>Helotiales</taxon>
        <taxon>Mollisiaceae</taxon>
        <taxon>Phialocephala</taxon>
        <taxon>Phialocephala fortinii species complex</taxon>
    </lineage>
</organism>
<dbReference type="EMBL" id="FJOG01000016">
    <property type="protein sequence ID" value="CZR60707.1"/>
    <property type="molecule type" value="Genomic_DNA"/>
</dbReference>
<reference evidence="2 3" key="1">
    <citation type="submission" date="2016-03" db="EMBL/GenBank/DDBJ databases">
        <authorList>
            <person name="Ploux O."/>
        </authorList>
    </citation>
    <scope>NUCLEOTIDE SEQUENCE [LARGE SCALE GENOMIC DNA]</scope>
    <source>
        <strain evidence="2 3">UAMH 11012</strain>
    </source>
</reference>
<protein>
    <submittedName>
        <fullName evidence="2">Uncharacterized protein</fullName>
    </submittedName>
</protein>
<accession>A0A1L7X6Q6</accession>
<gene>
    <name evidence="2" type="ORF">PAC_10603</name>
</gene>
<sequence length="370" mass="42518">MASQPGKNDKLPTSSNDKSKTQTNEGSQPSAGRAPVSWRTTGSATSHYRAYYFSFERLAPLIEKPENTSPFGAKRARTLQALQDTWNDMFAAARQTFVNNLKCRVCNTHPFAPSEKHRAPKFGYEMGRIFDLSRDQSPEKLTEQKLNDAARDFLFFEEKYFEGDEYSKCRGLRGLRANFIKIREDLENSVEEDENHSIDTKDDNQPRQGTLVERSRTIISTSKAPVVKPRPHRYTAYKLSKSLLEPVVVLDVEDANNEGVINDAWVGMYREAQQNWNRNMTCPSCQEISGRNDNKHRYSEKSRVTMSALMNDFMDIKWDEVRFLTKKELEAFKTRLVGMEDDYLKENMESGCKGLLGLQKGITRFREEAV</sequence>
<name>A0A1L7X6Q6_9HELO</name>
<feature type="region of interest" description="Disordered" evidence="1">
    <location>
        <begin position="1"/>
        <end position="39"/>
    </location>
</feature>
<feature type="compositionally biased region" description="Polar residues" evidence="1">
    <location>
        <begin position="1"/>
        <end position="30"/>
    </location>
</feature>
<dbReference type="OrthoDB" id="10569705at2759"/>
<feature type="compositionally biased region" description="Basic and acidic residues" evidence="1">
    <location>
        <begin position="195"/>
        <end position="205"/>
    </location>
</feature>
<evidence type="ECO:0000313" key="3">
    <source>
        <dbReference type="Proteomes" id="UP000184330"/>
    </source>
</evidence>